<dbReference type="EMBL" id="LJYG01000032">
    <property type="protein sequence ID" value="KRQ15904.1"/>
    <property type="molecule type" value="Genomic_DNA"/>
</dbReference>
<proteinExistence type="predicted"/>
<dbReference type="AlphaFoldDB" id="A0A0R3E1A7"/>
<organism evidence="1 2">
    <name type="scientific">Bradyrhizobium manausense</name>
    <dbReference type="NCBI Taxonomy" id="989370"/>
    <lineage>
        <taxon>Bacteria</taxon>
        <taxon>Pseudomonadati</taxon>
        <taxon>Pseudomonadota</taxon>
        <taxon>Alphaproteobacteria</taxon>
        <taxon>Hyphomicrobiales</taxon>
        <taxon>Nitrobacteraceae</taxon>
        <taxon>Bradyrhizobium</taxon>
    </lineage>
</organism>
<reference evidence="1 2" key="1">
    <citation type="submission" date="2015-09" db="EMBL/GenBank/DDBJ databases">
        <title>Draft Genome Sequence of Bradyrhizobium manausense Strain BR 3351T, a Novel Symbiotic Nitrogen-Fixing Alphaproteobacterium Isolated from Brazilian Amazon Rain Forest.</title>
        <authorList>
            <person name="De Araujo J.L."/>
            <person name="Zilli J.E."/>
        </authorList>
    </citation>
    <scope>NUCLEOTIDE SEQUENCE [LARGE SCALE GENOMIC DNA]</scope>
    <source>
        <strain evidence="1 2">BR3351</strain>
    </source>
</reference>
<dbReference type="Proteomes" id="UP000051936">
    <property type="component" value="Unassembled WGS sequence"/>
</dbReference>
<gene>
    <name evidence="1" type="ORF">AOQ71_07110</name>
</gene>
<accession>A0A0R3E1A7</accession>
<name>A0A0R3E1A7_9BRAD</name>
<sequence>MVVEAAAEYRRARSILKEAFTDRANLEDDNKPDELFHAPRIARYCGQRPVGAGLIRLNPMMPQSIYVPYIAVCATDRGRLSIRRMKQLFAEFTRKMGAAEF</sequence>
<evidence type="ECO:0000313" key="1">
    <source>
        <dbReference type="EMBL" id="KRQ15904.1"/>
    </source>
</evidence>
<keyword evidence="2" id="KW-1185">Reference proteome</keyword>
<protein>
    <submittedName>
        <fullName evidence="1">Uncharacterized protein</fullName>
    </submittedName>
</protein>
<evidence type="ECO:0000313" key="2">
    <source>
        <dbReference type="Proteomes" id="UP000051936"/>
    </source>
</evidence>
<comment type="caution">
    <text evidence="1">The sequence shown here is derived from an EMBL/GenBank/DDBJ whole genome shotgun (WGS) entry which is preliminary data.</text>
</comment>